<dbReference type="RefSeq" id="XP_016588896.1">
    <property type="nucleotide sequence ID" value="XM_016736888.1"/>
</dbReference>
<protein>
    <recommendedName>
        <fullName evidence="3">EthD domain-containing protein</fullName>
    </recommendedName>
</protein>
<reference evidence="1 2" key="2">
    <citation type="journal article" date="2015" name="Eukaryot. Cell">
        <title>Asexual propagation of a virulent clone complex in a human and feline outbreak of sporotrichosis.</title>
        <authorList>
            <person name="Teixeira Mde M."/>
            <person name="Rodrigues A.M."/>
            <person name="Tsui C.K."/>
            <person name="de Almeida L.G."/>
            <person name="Van Diepeningen A.D."/>
            <person name="van den Ende B.G."/>
            <person name="Fernandes G.F."/>
            <person name="Kano R."/>
            <person name="Hamelin R.C."/>
            <person name="Lopes-Bezerra L.M."/>
            <person name="Vasconcelos A.T."/>
            <person name="de Hoog S."/>
            <person name="de Camargo Z.P."/>
            <person name="Felipe M.S."/>
        </authorList>
    </citation>
    <scope>NUCLEOTIDE SEQUENCE [LARGE SCALE GENOMIC DNA]</scope>
    <source>
        <strain evidence="1 2">1099-18</strain>
    </source>
</reference>
<proteinExistence type="predicted"/>
<gene>
    <name evidence="1" type="ORF">SPSK_10495</name>
</gene>
<accession>A0A0F2MBK2</accession>
<name>A0A0F2MBK2_SPOSC</name>
<dbReference type="Proteomes" id="UP000033710">
    <property type="component" value="Unassembled WGS sequence"/>
</dbReference>
<dbReference type="Gene3D" id="3.30.70.100">
    <property type="match status" value="1"/>
</dbReference>
<organism evidence="1 2">
    <name type="scientific">Sporothrix schenckii 1099-18</name>
    <dbReference type="NCBI Taxonomy" id="1397361"/>
    <lineage>
        <taxon>Eukaryota</taxon>
        <taxon>Fungi</taxon>
        <taxon>Dikarya</taxon>
        <taxon>Ascomycota</taxon>
        <taxon>Pezizomycotina</taxon>
        <taxon>Sordariomycetes</taxon>
        <taxon>Sordariomycetidae</taxon>
        <taxon>Ophiostomatales</taxon>
        <taxon>Ophiostomataceae</taxon>
        <taxon>Sporothrix</taxon>
    </lineage>
</organism>
<sequence>MARTIPPIHEDETFYRVMTFFKRRPDITEKQCHDHWRFVYGPLVVPWAFKLGISPWTLQCNSYLSRIATWLMLQS</sequence>
<comment type="caution">
    <text evidence="1">The sequence shown here is derived from an EMBL/GenBank/DDBJ whole genome shotgun (WGS) entry which is preliminary data.</text>
</comment>
<dbReference type="KEGG" id="ssck:SPSK_10495"/>
<evidence type="ECO:0000313" key="1">
    <source>
        <dbReference type="EMBL" id="KJR86220.1"/>
    </source>
</evidence>
<dbReference type="OrthoDB" id="3183782at2759"/>
<dbReference type="VEuPathDB" id="FungiDB:SPSK_10495"/>
<dbReference type="EMBL" id="AXCR01000006">
    <property type="protein sequence ID" value="KJR86220.1"/>
    <property type="molecule type" value="Genomic_DNA"/>
</dbReference>
<dbReference type="AlphaFoldDB" id="A0A0F2MBK2"/>
<dbReference type="GeneID" id="27672165"/>
<reference evidence="1 2" key="1">
    <citation type="journal article" date="2014" name="BMC Genomics">
        <title>Comparative genomics of the major fungal agents of human and animal Sporotrichosis: Sporothrix schenckii and Sporothrix brasiliensis.</title>
        <authorList>
            <person name="Teixeira M.M."/>
            <person name="de Almeida L.G."/>
            <person name="Kubitschek-Barreira P."/>
            <person name="Alves F.L."/>
            <person name="Kioshima E.S."/>
            <person name="Abadio A.K."/>
            <person name="Fernandes L."/>
            <person name="Derengowski L.S."/>
            <person name="Ferreira K.S."/>
            <person name="Souza R.C."/>
            <person name="Ruiz J.C."/>
            <person name="de Andrade N.C."/>
            <person name="Paes H.C."/>
            <person name="Nicola A.M."/>
            <person name="Albuquerque P."/>
            <person name="Gerber A.L."/>
            <person name="Martins V.P."/>
            <person name="Peconick L.D."/>
            <person name="Neto A.V."/>
            <person name="Chaucanez C.B."/>
            <person name="Silva P.A."/>
            <person name="Cunha O.L."/>
            <person name="de Oliveira F.F."/>
            <person name="dos Santos T.C."/>
            <person name="Barros A.L."/>
            <person name="Soares M.A."/>
            <person name="de Oliveira L.M."/>
            <person name="Marini M.M."/>
            <person name="Villalobos-Duno H."/>
            <person name="Cunha M.M."/>
            <person name="de Hoog S."/>
            <person name="da Silveira J.F."/>
            <person name="Henrissat B."/>
            <person name="Nino-Vega G.A."/>
            <person name="Cisalpino P.S."/>
            <person name="Mora-Montes H.M."/>
            <person name="Almeida S.R."/>
            <person name="Stajich J.E."/>
            <person name="Lopes-Bezerra L.M."/>
            <person name="Vasconcelos A.T."/>
            <person name="Felipe M.S."/>
        </authorList>
    </citation>
    <scope>NUCLEOTIDE SEQUENCE [LARGE SCALE GENOMIC DNA]</scope>
    <source>
        <strain evidence="1 2">1099-18</strain>
    </source>
</reference>
<evidence type="ECO:0000313" key="2">
    <source>
        <dbReference type="Proteomes" id="UP000033710"/>
    </source>
</evidence>
<evidence type="ECO:0008006" key="3">
    <source>
        <dbReference type="Google" id="ProtNLM"/>
    </source>
</evidence>